<name>A0A132N031_9ACTN</name>
<evidence type="ECO:0000313" key="2">
    <source>
        <dbReference type="EMBL" id="KWX03501.1"/>
    </source>
</evidence>
<dbReference type="Proteomes" id="UP000070659">
    <property type="component" value="Unassembled WGS sequence"/>
</dbReference>
<dbReference type="Pfam" id="PF18986">
    <property type="entry name" value="DUF5719"/>
    <property type="match status" value="1"/>
</dbReference>
<accession>A0A132N031</accession>
<dbReference type="PATRIC" id="fig|1469144.8.peg.2822"/>
<comment type="caution">
    <text evidence="2">The sequence shown here is derived from an EMBL/GenBank/DDBJ whole genome shotgun (WGS) entry which is preliminary data.</text>
</comment>
<dbReference type="AlphaFoldDB" id="A0A132N031"/>
<organism evidence="2 3">
    <name type="scientific">Carbonactinospora thermoautotrophica</name>
    <dbReference type="NCBI Taxonomy" id="1469144"/>
    <lineage>
        <taxon>Bacteria</taxon>
        <taxon>Bacillati</taxon>
        <taxon>Actinomycetota</taxon>
        <taxon>Actinomycetes</taxon>
        <taxon>Kitasatosporales</taxon>
        <taxon>Carbonactinosporaceae</taxon>
        <taxon>Carbonactinospora</taxon>
    </lineage>
</organism>
<dbReference type="InterPro" id="IPR043777">
    <property type="entry name" value="DUF5719"/>
</dbReference>
<feature type="chain" id="PRO_5007452789" description="Secreted protein" evidence="1">
    <location>
        <begin position="24"/>
        <end position="488"/>
    </location>
</feature>
<keyword evidence="1" id="KW-0732">Signal</keyword>
<evidence type="ECO:0000313" key="3">
    <source>
        <dbReference type="Proteomes" id="UP000070659"/>
    </source>
</evidence>
<feature type="signal peptide" evidence="1">
    <location>
        <begin position="1"/>
        <end position="23"/>
    </location>
</feature>
<sequence>MKHTTLSTLAAAAVLLAGVGSGAALGSLRERQDTGSGQRSVPVQSAELVCPAPLAGSGSTSWVTVAVPPGARPDADGGPVTVSPIDDERQRVLTASKPGVTAKAYPSGTVPPLVARASGPLAAGLTVEQVTSTDAGEARGLSATPCGPAAADFWFVGTSTLPDRSAVLYLTNPEDSVAEVDVAVYGLEGPIESEAARGITVQPHAQQRLRLDALTGGRSVPALALHVMVRSGRVAAAVRDQEDKNLTGRGVDWIPQTTGPAKTLVIPALPAVDGVQALYLVAQGGDGTARVRLISKDGPYAPAGAESVPVTQDRVSSVNFKLLRGQPVAVLVEAQVPVVAGLRVTRQVGKAAEAAFLAATPPLAGPAVIADARTSSTFTTTLLLTARTADGQVKVTTFGSGQPRTRTVRIPKDTTVTVDLAGPGKATQYAVFVEPQPGSGEIYATRLLQAEKSASFTLLPLLGARYTATIPDVANDMSAGLSPVTEGQ</sequence>
<protein>
    <recommendedName>
        <fullName evidence="4">Secreted protein</fullName>
    </recommendedName>
</protein>
<gene>
    <name evidence="2" type="ORF">TH66_11465</name>
</gene>
<dbReference type="RefSeq" id="WP_067070041.1">
    <property type="nucleotide sequence ID" value="NZ_CP171739.1"/>
</dbReference>
<proteinExistence type="predicted"/>
<dbReference type="EMBL" id="JYIJ01000017">
    <property type="protein sequence ID" value="KWX03501.1"/>
    <property type="molecule type" value="Genomic_DNA"/>
</dbReference>
<evidence type="ECO:0000256" key="1">
    <source>
        <dbReference type="SAM" id="SignalP"/>
    </source>
</evidence>
<evidence type="ECO:0008006" key="4">
    <source>
        <dbReference type="Google" id="ProtNLM"/>
    </source>
</evidence>
<reference evidence="2 3" key="1">
    <citation type="submission" date="2015-02" db="EMBL/GenBank/DDBJ databases">
        <title>Physiological reanalysis, assessment of diazotrophy, and genome sequences of multiple isolates of Streptomyces thermoautotrophicus.</title>
        <authorList>
            <person name="MacKellar D.C."/>
            <person name="Lieber L."/>
            <person name="Norman J."/>
            <person name="Bolger A."/>
            <person name="Tobin C."/>
            <person name="Murray J.W."/>
            <person name="Prell J."/>
        </authorList>
    </citation>
    <scope>NUCLEOTIDE SEQUENCE [LARGE SCALE GENOMIC DNA]</scope>
    <source>
        <strain evidence="2 3">UBT1</strain>
    </source>
</reference>